<comment type="pathway">
    <text evidence="1">tRNA modification; 5-methoxycarbonylmethyl-2-thiouridine-tRNA biosynthesis.</text>
</comment>
<dbReference type="PANTHER" id="PTHR16184">
    <property type="entry name" value="ELONGATOR COMPLEX PROTEIN 6"/>
    <property type="match status" value="1"/>
</dbReference>
<dbReference type="InterPro" id="IPR018627">
    <property type="entry name" value="ELP6"/>
</dbReference>
<comment type="caution">
    <text evidence="4">The sequence shown here is derived from an EMBL/GenBank/DDBJ whole genome shotgun (WGS) entry which is preliminary data.</text>
</comment>
<keyword evidence="5" id="KW-1185">Reference proteome</keyword>
<dbReference type="GO" id="GO:0002098">
    <property type="term" value="P:tRNA wobble uridine modification"/>
    <property type="evidence" value="ECO:0007669"/>
    <property type="project" value="InterPro"/>
</dbReference>
<evidence type="ECO:0000256" key="1">
    <source>
        <dbReference type="ARBA" id="ARBA00005043"/>
    </source>
</evidence>
<dbReference type="CDD" id="cd19495">
    <property type="entry name" value="Elp6"/>
    <property type="match status" value="1"/>
</dbReference>
<name>A0AAN7CTV9_9PEZI</name>
<dbReference type="AlphaFoldDB" id="A0AAN7CTV9"/>
<reference evidence="4" key="2">
    <citation type="submission" date="2023-05" db="EMBL/GenBank/DDBJ databases">
        <authorList>
            <consortium name="Lawrence Berkeley National Laboratory"/>
            <person name="Steindorff A."/>
            <person name="Hensen N."/>
            <person name="Bonometti L."/>
            <person name="Westerberg I."/>
            <person name="Brannstrom I.O."/>
            <person name="Guillou S."/>
            <person name="Cros-Aarteil S."/>
            <person name="Calhoun S."/>
            <person name="Haridas S."/>
            <person name="Kuo A."/>
            <person name="Mondo S."/>
            <person name="Pangilinan J."/>
            <person name="Riley R."/>
            <person name="Labutti K."/>
            <person name="Andreopoulos B."/>
            <person name="Lipzen A."/>
            <person name="Chen C."/>
            <person name="Yanf M."/>
            <person name="Daum C."/>
            <person name="Ng V."/>
            <person name="Clum A."/>
            <person name="Ohm R."/>
            <person name="Martin F."/>
            <person name="Silar P."/>
            <person name="Natvig D."/>
            <person name="Lalanne C."/>
            <person name="Gautier V."/>
            <person name="Ament-Velasquez S.L."/>
            <person name="Kruys A."/>
            <person name="Hutchinson M.I."/>
            <person name="Powell A.J."/>
            <person name="Barry K."/>
            <person name="Miller A.N."/>
            <person name="Grigoriev I.V."/>
            <person name="Debuchy R."/>
            <person name="Gladieux P."/>
            <person name="Thoren M.H."/>
            <person name="Johannesson H."/>
        </authorList>
    </citation>
    <scope>NUCLEOTIDE SEQUENCE</scope>
    <source>
        <strain evidence="4">CBS 359.72</strain>
    </source>
</reference>
<evidence type="ECO:0000256" key="2">
    <source>
        <dbReference type="ARBA" id="ARBA00008837"/>
    </source>
</evidence>
<dbReference type="Gene3D" id="3.40.50.300">
    <property type="entry name" value="P-loop containing nucleotide triphosphate hydrolases"/>
    <property type="match status" value="1"/>
</dbReference>
<proteinExistence type="inferred from homology"/>
<dbReference type="InterPro" id="IPR027417">
    <property type="entry name" value="P-loop_NTPase"/>
</dbReference>
<evidence type="ECO:0000313" key="4">
    <source>
        <dbReference type="EMBL" id="KAK4247840.1"/>
    </source>
</evidence>
<comment type="similarity">
    <text evidence="2">Belongs to the ELP6 family.</text>
</comment>
<dbReference type="EMBL" id="MU857647">
    <property type="protein sequence ID" value="KAK4247840.1"/>
    <property type="molecule type" value="Genomic_DNA"/>
</dbReference>
<gene>
    <name evidence="4" type="ORF">C7999DRAFT_14208</name>
</gene>
<protein>
    <submittedName>
        <fullName evidence="4">Uncharacterized protein</fullName>
    </submittedName>
</protein>
<sequence>MTSRILPHLLEPYLPSLPPETSLTVLTSVIGASTNWLVLRHLHALLKPSSPAAQHPAGGRKARRRGEGEEEGNGEDKEEGVDVAVVLVSFLRDFPFWKDGCSRLGLDLEAAARHGRFAYVEGLATPDGFFSPSASGPAVTAAIAEEPRHGQGQTSRQGGWRQTVAGLTGPDDIRHIIMASVEQLKSYGVVSNLPSREEKVGRRVVLVIDGLDFVLAAMYSNPRQDASPDAPWRAMEIKELVMDLREATYAAIVTLAADDPLIKEQETTLEKQHAWFALSLAHEADTVFSLRLLDTGAAKDVSGVVRITNRRVHAQDHEYLYHVGSDGGVRVFERGQ</sequence>
<dbReference type="GO" id="GO:0033588">
    <property type="term" value="C:elongator holoenzyme complex"/>
    <property type="evidence" value="ECO:0007669"/>
    <property type="project" value="InterPro"/>
</dbReference>
<dbReference type="PANTHER" id="PTHR16184:SF6">
    <property type="entry name" value="ELONGATOR COMPLEX PROTEIN 6"/>
    <property type="match status" value="1"/>
</dbReference>
<evidence type="ECO:0000313" key="5">
    <source>
        <dbReference type="Proteomes" id="UP001303647"/>
    </source>
</evidence>
<accession>A0AAN7CTV9</accession>
<dbReference type="Proteomes" id="UP001303647">
    <property type="component" value="Unassembled WGS sequence"/>
</dbReference>
<feature type="compositionally biased region" description="Acidic residues" evidence="3">
    <location>
        <begin position="68"/>
        <end position="78"/>
    </location>
</feature>
<feature type="region of interest" description="Disordered" evidence="3">
    <location>
        <begin position="49"/>
        <end position="78"/>
    </location>
</feature>
<organism evidence="4 5">
    <name type="scientific">Corynascus novoguineensis</name>
    <dbReference type="NCBI Taxonomy" id="1126955"/>
    <lineage>
        <taxon>Eukaryota</taxon>
        <taxon>Fungi</taxon>
        <taxon>Dikarya</taxon>
        <taxon>Ascomycota</taxon>
        <taxon>Pezizomycotina</taxon>
        <taxon>Sordariomycetes</taxon>
        <taxon>Sordariomycetidae</taxon>
        <taxon>Sordariales</taxon>
        <taxon>Chaetomiaceae</taxon>
        <taxon>Corynascus</taxon>
    </lineage>
</organism>
<evidence type="ECO:0000256" key="3">
    <source>
        <dbReference type="SAM" id="MobiDB-lite"/>
    </source>
</evidence>
<reference evidence="4" key="1">
    <citation type="journal article" date="2023" name="Mol. Phylogenet. Evol.">
        <title>Genome-scale phylogeny and comparative genomics of the fungal order Sordariales.</title>
        <authorList>
            <person name="Hensen N."/>
            <person name="Bonometti L."/>
            <person name="Westerberg I."/>
            <person name="Brannstrom I.O."/>
            <person name="Guillou S."/>
            <person name="Cros-Aarteil S."/>
            <person name="Calhoun S."/>
            <person name="Haridas S."/>
            <person name="Kuo A."/>
            <person name="Mondo S."/>
            <person name="Pangilinan J."/>
            <person name="Riley R."/>
            <person name="LaButti K."/>
            <person name="Andreopoulos B."/>
            <person name="Lipzen A."/>
            <person name="Chen C."/>
            <person name="Yan M."/>
            <person name="Daum C."/>
            <person name="Ng V."/>
            <person name="Clum A."/>
            <person name="Steindorff A."/>
            <person name="Ohm R.A."/>
            <person name="Martin F."/>
            <person name="Silar P."/>
            <person name="Natvig D.O."/>
            <person name="Lalanne C."/>
            <person name="Gautier V."/>
            <person name="Ament-Velasquez S.L."/>
            <person name="Kruys A."/>
            <person name="Hutchinson M.I."/>
            <person name="Powell A.J."/>
            <person name="Barry K."/>
            <person name="Miller A.N."/>
            <person name="Grigoriev I.V."/>
            <person name="Debuchy R."/>
            <person name="Gladieux P."/>
            <person name="Hiltunen Thoren M."/>
            <person name="Johannesson H."/>
        </authorList>
    </citation>
    <scope>NUCLEOTIDE SEQUENCE</scope>
    <source>
        <strain evidence="4">CBS 359.72</strain>
    </source>
</reference>